<protein>
    <submittedName>
        <fullName evidence="9">Peptidase M16 domain protein</fullName>
    </submittedName>
</protein>
<dbReference type="Gene3D" id="3.30.830.10">
    <property type="entry name" value="Metalloenzyme, LuxS/M16 peptidase-like"/>
    <property type="match status" value="2"/>
</dbReference>
<evidence type="ECO:0000313" key="9">
    <source>
        <dbReference type="EMBL" id="AHG88453.1"/>
    </source>
</evidence>
<keyword evidence="10" id="KW-1185">Reference proteome</keyword>
<feature type="domain" description="Peptidase M16 N-terminal" evidence="7">
    <location>
        <begin position="15"/>
        <end position="134"/>
    </location>
</feature>
<dbReference type="InterPro" id="IPR050626">
    <property type="entry name" value="Peptidase_M16"/>
</dbReference>
<accession>W0RGC8</accession>
<feature type="domain" description="Peptidase M16 C-terminal" evidence="8">
    <location>
        <begin position="175"/>
        <end position="353"/>
    </location>
</feature>
<dbReference type="eggNOG" id="COG0612">
    <property type="taxonomic scope" value="Bacteria"/>
</dbReference>
<sequence length="447" mass="49204">MRIPIETYTLANGLRVTLSEDHTAPIVAVNLWYHVGSANERAGRTGFAHLFEHMLFQGSANVAANEHFELVQRAGGTLNGSTWLDRTNYFETVPSNQLELALWLEADRMARLLPAMTQEKLDTQRDVVKNERRWSVDNQPYGTWWERLPALCYPPDHPFHHSLIGSFEDLDAAALEDVAEFFATWYTPDNAVLTIAGDFDPAEARALVEKHFGSIPRGQGKPALPSFELPPTFGATLRQVVPDDVVLPRVFLAFRAPAFGSDGYYAASVCGAVLGLRNGSRLHERLVRERQLASEASASTFDLPKGADLLILDAVARPGVDADTLADALTDEVDRLRTDDGAVTDEEVERALALIESGFVVAMQSAGERADQLSRFATYFGDPSLANEQVDRYRAVTAADVNAFARDYMGPDNRAYLVYVPKASSDEHAERGAESVERGAETMSEVA</sequence>
<evidence type="ECO:0000313" key="10">
    <source>
        <dbReference type="Proteomes" id="UP000019151"/>
    </source>
</evidence>
<dbReference type="PANTHER" id="PTHR43690:SF35">
    <property type="entry name" value="NON-CATALYTIC MEMBER OF PEPTIDASE SUBFAMILY M16B-RELATED"/>
    <property type="match status" value="1"/>
</dbReference>
<dbReference type="GO" id="GO:0006508">
    <property type="term" value="P:proteolysis"/>
    <property type="evidence" value="ECO:0007669"/>
    <property type="project" value="UniProtKB-KW"/>
</dbReference>
<dbReference type="GO" id="GO:0046872">
    <property type="term" value="F:metal ion binding"/>
    <property type="evidence" value="ECO:0007669"/>
    <property type="project" value="InterPro"/>
</dbReference>
<dbReference type="HOGENOM" id="CLU_009902_1_1_0"/>
<dbReference type="EMBL" id="CP007128">
    <property type="protein sequence ID" value="AHG88453.1"/>
    <property type="molecule type" value="Genomic_DNA"/>
</dbReference>
<comment type="similarity">
    <text evidence="1">Belongs to the peptidase M16 family.</text>
</comment>
<evidence type="ECO:0000256" key="6">
    <source>
        <dbReference type="SAM" id="MobiDB-lite"/>
    </source>
</evidence>
<evidence type="ECO:0000256" key="2">
    <source>
        <dbReference type="ARBA" id="ARBA00022670"/>
    </source>
</evidence>
<dbReference type="Pfam" id="PF00675">
    <property type="entry name" value="Peptidase_M16"/>
    <property type="match status" value="1"/>
</dbReference>
<dbReference type="PANTHER" id="PTHR43690">
    <property type="entry name" value="NARDILYSIN"/>
    <property type="match status" value="1"/>
</dbReference>
<keyword evidence="4" id="KW-0862">Zinc</keyword>
<evidence type="ECO:0000256" key="4">
    <source>
        <dbReference type="ARBA" id="ARBA00022833"/>
    </source>
</evidence>
<dbReference type="InterPro" id="IPR011249">
    <property type="entry name" value="Metalloenz_LuxS/M16"/>
</dbReference>
<dbReference type="GO" id="GO:0008237">
    <property type="term" value="F:metallopeptidase activity"/>
    <property type="evidence" value="ECO:0007669"/>
    <property type="project" value="UniProtKB-KW"/>
</dbReference>
<evidence type="ECO:0000259" key="7">
    <source>
        <dbReference type="Pfam" id="PF00675"/>
    </source>
</evidence>
<gene>
    <name evidence="9" type="ORF">J421_0916</name>
</gene>
<evidence type="ECO:0000256" key="5">
    <source>
        <dbReference type="ARBA" id="ARBA00023049"/>
    </source>
</evidence>
<dbReference type="InterPro" id="IPR007863">
    <property type="entry name" value="Peptidase_M16_C"/>
</dbReference>
<dbReference type="InterPro" id="IPR011765">
    <property type="entry name" value="Pept_M16_N"/>
</dbReference>
<name>W0RGC8_9BACT</name>
<feature type="compositionally biased region" description="Basic and acidic residues" evidence="6">
    <location>
        <begin position="427"/>
        <end position="440"/>
    </location>
</feature>
<organism evidence="9 10">
    <name type="scientific">Gemmatirosa kalamazoonensis</name>
    <dbReference type="NCBI Taxonomy" id="861299"/>
    <lineage>
        <taxon>Bacteria</taxon>
        <taxon>Pseudomonadati</taxon>
        <taxon>Gemmatimonadota</taxon>
        <taxon>Gemmatimonadia</taxon>
        <taxon>Gemmatimonadales</taxon>
        <taxon>Gemmatimonadaceae</taxon>
        <taxon>Gemmatirosa</taxon>
    </lineage>
</organism>
<dbReference type="InParanoid" id="W0RGC8"/>
<proteinExistence type="inferred from homology"/>
<dbReference type="AlphaFoldDB" id="W0RGC8"/>
<evidence type="ECO:0000256" key="1">
    <source>
        <dbReference type="ARBA" id="ARBA00007261"/>
    </source>
</evidence>
<dbReference type="Pfam" id="PF05193">
    <property type="entry name" value="Peptidase_M16_C"/>
    <property type="match status" value="1"/>
</dbReference>
<keyword evidence="5" id="KW-0482">Metalloprotease</keyword>
<evidence type="ECO:0000259" key="8">
    <source>
        <dbReference type="Pfam" id="PF05193"/>
    </source>
</evidence>
<feature type="region of interest" description="Disordered" evidence="6">
    <location>
        <begin position="427"/>
        <end position="447"/>
    </location>
</feature>
<dbReference type="SUPFAM" id="SSF63411">
    <property type="entry name" value="LuxS/MPP-like metallohydrolase"/>
    <property type="match status" value="2"/>
</dbReference>
<reference evidence="9 10" key="1">
    <citation type="journal article" date="2014" name="Genome Announc.">
        <title>Genome Sequence and Methylome of Soil Bacterium Gemmatirosa kalamazoonensis KBS708T, a Member of the Rarely Cultivated Gemmatimonadetes Phylum.</title>
        <authorList>
            <person name="Debruyn J.M."/>
            <person name="Radosevich M."/>
            <person name="Wommack K.E."/>
            <person name="Polson S.W."/>
            <person name="Hauser L.J."/>
            <person name="Fawaz M.N."/>
            <person name="Korlach J."/>
            <person name="Tsai Y.C."/>
        </authorList>
    </citation>
    <scope>NUCLEOTIDE SEQUENCE [LARGE SCALE GENOMIC DNA]</scope>
    <source>
        <strain evidence="9 10">KBS708</strain>
    </source>
</reference>
<dbReference type="Proteomes" id="UP000019151">
    <property type="component" value="Chromosome"/>
</dbReference>
<dbReference type="RefSeq" id="WP_025409989.1">
    <property type="nucleotide sequence ID" value="NZ_CP007128.1"/>
</dbReference>
<dbReference type="STRING" id="861299.J421_0916"/>
<evidence type="ECO:0000256" key="3">
    <source>
        <dbReference type="ARBA" id="ARBA00022801"/>
    </source>
</evidence>
<dbReference type="KEGG" id="gba:J421_0916"/>
<dbReference type="OrthoDB" id="9811314at2"/>
<keyword evidence="3" id="KW-0378">Hydrolase</keyword>
<keyword evidence="2" id="KW-0645">Protease</keyword>